<protein>
    <submittedName>
        <fullName evidence="2">Uncharacterized protein</fullName>
    </submittedName>
</protein>
<name>A0A1J0A363_9ENTE</name>
<evidence type="ECO:0000313" key="3">
    <source>
        <dbReference type="Proteomes" id="UP000191200"/>
    </source>
</evidence>
<sequence length="141" mass="16779">MTEVGFIGLVFIGVICFIIFVSMKERRRYRQMIQKRWEKDPSSYCSANEEYLTEATYYLLSMMNRKDNVNSATWYDLDMLYSSLKSVELDSPHHYIVVEEWQDYLGKNNDVREELQYQLNQLGKKVNANGIYYYFSDDTAP</sequence>
<dbReference type="KEGG" id="vte:BHY08_00040"/>
<evidence type="ECO:0000313" key="2">
    <source>
        <dbReference type="EMBL" id="APB30373.1"/>
    </source>
</evidence>
<keyword evidence="1" id="KW-0472">Membrane</keyword>
<dbReference type="Proteomes" id="UP000191200">
    <property type="component" value="Chromosome"/>
</dbReference>
<gene>
    <name evidence="2" type="ORF">BHY08_00040</name>
</gene>
<evidence type="ECO:0000256" key="1">
    <source>
        <dbReference type="SAM" id="Phobius"/>
    </source>
</evidence>
<accession>A0A1J0A363</accession>
<dbReference type="RefSeq" id="WP_071455934.1">
    <property type="nucleotide sequence ID" value="NZ_CABJEN010000006.1"/>
</dbReference>
<dbReference type="OrthoDB" id="9802448at2"/>
<reference evidence="2 3" key="1">
    <citation type="submission" date="2016-09" db="EMBL/GenBank/DDBJ databases">
        <title>Vagococcus teuberi sp. nov., isolated from the Malian artisanal sour milk fene.</title>
        <authorList>
            <person name="Wullschleger S."/>
            <person name="Seifert C."/>
            <person name="Baumgartner S."/>
            <person name="Lacroix C."/>
            <person name="Bonfoh B."/>
            <person name="Stevens M.J."/>
            <person name="Meile L."/>
        </authorList>
    </citation>
    <scope>NUCLEOTIDE SEQUENCE [LARGE SCALE GENOMIC DNA]</scope>
    <source>
        <strain evidence="2 3">DSM 21459</strain>
    </source>
</reference>
<dbReference type="STRING" id="519472.BHY08_00040"/>
<feature type="transmembrane region" description="Helical" evidence="1">
    <location>
        <begin position="6"/>
        <end position="23"/>
    </location>
</feature>
<proteinExistence type="predicted"/>
<dbReference type="EMBL" id="CP017267">
    <property type="protein sequence ID" value="APB30373.1"/>
    <property type="molecule type" value="Genomic_DNA"/>
</dbReference>
<organism evidence="2 3">
    <name type="scientific">Vagococcus teuberi</name>
    <dbReference type="NCBI Taxonomy" id="519472"/>
    <lineage>
        <taxon>Bacteria</taxon>
        <taxon>Bacillati</taxon>
        <taxon>Bacillota</taxon>
        <taxon>Bacilli</taxon>
        <taxon>Lactobacillales</taxon>
        <taxon>Enterococcaceae</taxon>
        <taxon>Vagococcus</taxon>
    </lineage>
</organism>
<keyword evidence="1" id="KW-0812">Transmembrane</keyword>
<dbReference type="AlphaFoldDB" id="A0A1J0A363"/>
<keyword evidence="1" id="KW-1133">Transmembrane helix</keyword>
<keyword evidence="3" id="KW-1185">Reference proteome</keyword>